<comment type="caution">
    <text evidence="1">The sequence shown here is derived from an EMBL/GenBank/DDBJ whole genome shotgun (WGS) entry which is preliminary data.</text>
</comment>
<organism evidence="1 2">
    <name type="scientific">Hoeflea algicola</name>
    <dbReference type="NCBI Taxonomy" id="2983763"/>
    <lineage>
        <taxon>Bacteria</taxon>
        <taxon>Pseudomonadati</taxon>
        <taxon>Pseudomonadota</taxon>
        <taxon>Alphaproteobacteria</taxon>
        <taxon>Hyphomicrobiales</taxon>
        <taxon>Rhizobiaceae</taxon>
        <taxon>Hoeflea</taxon>
    </lineage>
</organism>
<reference evidence="1" key="1">
    <citation type="submission" date="2022-10" db="EMBL/GenBank/DDBJ databases">
        <title>Hoeflea sp. G2-23, isolated from marine algae.</title>
        <authorList>
            <person name="Kristyanto S."/>
            <person name="Kim J.M."/>
            <person name="Jeon C.O."/>
        </authorList>
    </citation>
    <scope>NUCLEOTIDE SEQUENCE</scope>
    <source>
        <strain evidence="1">G2-23</strain>
    </source>
</reference>
<protein>
    <submittedName>
        <fullName evidence="1">Uncharacterized protein</fullName>
    </submittedName>
</protein>
<keyword evidence="2" id="KW-1185">Reference proteome</keyword>
<name>A0ABT3ZGL3_9HYPH</name>
<sequence>MGQKTEARIRQRGSLRATDAELSALVSQMACRCAKCTNYDDAPLARAMFQSVEERGQTLDAAAGSLGIDVGDGAYLLAGLRQDVAVDFALTLLTGRKPDLLNRQEEPV</sequence>
<dbReference type="RefSeq" id="WP_035521358.1">
    <property type="nucleotide sequence ID" value="NZ_JAOVZR010000003.1"/>
</dbReference>
<proteinExistence type="predicted"/>
<accession>A0ABT3ZGL3</accession>
<evidence type="ECO:0000313" key="2">
    <source>
        <dbReference type="Proteomes" id="UP001073227"/>
    </source>
</evidence>
<evidence type="ECO:0000313" key="1">
    <source>
        <dbReference type="EMBL" id="MCY0150833.1"/>
    </source>
</evidence>
<dbReference type="EMBL" id="JAOVZR010000003">
    <property type="protein sequence ID" value="MCY0150833.1"/>
    <property type="molecule type" value="Genomic_DNA"/>
</dbReference>
<dbReference type="Proteomes" id="UP001073227">
    <property type="component" value="Unassembled WGS sequence"/>
</dbReference>
<gene>
    <name evidence="1" type="ORF">OEG84_24830</name>
</gene>